<organism evidence="1 2">
    <name type="scientific">Trichuris muris</name>
    <name type="common">Mouse whipworm</name>
    <dbReference type="NCBI Taxonomy" id="70415"/>
    <lineage>
        <taxon>Eukaryota</taxon>
        <taxon>Metazoa</taxon>
        <taxon>Ecdysozoa</taxon>
        <taxon>Nematoda</taxon>
        <taxon>Enoplea</taxon>
        <taxon>Dorylaimia</taxon>
        <taxon>Trichinellida</taxon>
        <taxon>Trichuridae</taxon>
        <taxon>Trichuris</taxon>
    </lineage>
</organism>
<dbReference type="GO" id="GO:0042981">
    <property type="term" value="P:regulation of apoptotic process"/>
    <property type="evidence" value="ECO:0007669"/>
    <property type="project" value="InterPro"/>
</dbReference>
<dbReference type="InterPro" id="IPR008477">
    <property type="entry name" value="TNFAIP8-like"/>
</dbReference>
<keyword evidence="1" id="KW-1185">Reference proteome</keyword>
<accession>A0A5S6R4P6</accession>
<sequence>MGGFQIEDKRMGDNVKLKLRKNIENLLASRYLWLVNPDTRLVQVALNVRQLLISYGSERSKADKAFERLLKLNGKFRALKTSRSFKLNEAYDIAWLQVESRAFAQTICAVLEDNIQFDGDSMTKRINNLTDQIVCILNGHVSKDFIFNVIELGATLANKPFLEHVFTLRASDPTVVRRFVKNIRRLVGLNI</sequence>
<reference evidence="2" key="1">
    <citation type="submission" date="2019-12" db="UniProtKB">
        <authorList>
            <consortium name="WormBaseParasite"/>
        </authorList>
    </citation>
    <scope>IDENTIFICATION</scope>
</reference>
<proteinExistence type="predicted"/>
<dbReference type="Gene3D" id="1.20.1440.160">
    <property type="entry name" value="Tumor necrosis factor alpha-induced protein 8-like"/>
    <property type="match status" value="1"/>
</dbReference>
<dbReference type="Pfam" id="PF05527">
    <property type="entry name" value="TNFAIP8"/>
    <property type="match status" value="1"/>
</dbReference>
<dbReference type="Proteomes" id="UP000046395">
    <property type="component" value="Unassembled WGS sequence"/>
</dbReference>
<dbReference type="InterPro" id="IPR038355">
    <property type="entry name" value="TNFAIP8_sf"/>
</dbReference>
<evidence type="ECO:0000313" key="1">
    <source>
        <dbReference type="Proteomes" id="UP000046395"/>
    </source>
</evidence>
<dbReference type="AlphaFoldDB" id="A0A5S6R4P6"/>
<name>A0A5S6R4P6_TRIMR</name>
<protein>
    <submittedName>
        <fullName evidence="2">Uncharacterized protein</fullName>
    </submittedName>
</protein>
<evidence type="ECO:0000313" key="2">
    <source>
        <dbReference type="WBParaSite" id="TMUE_3000014284.1"/>
    </source>
</evidence>
<dbReference type="WBParaSite" id="TMUE_3000014284.1">
    <property type="protein sequence ID" value="TMUE_3000014284.1"/>
    <property type="gene ID" value="WBGene00291674"/>
</dbReference>